<dbReference type="AlphaFoldDB" id="C6HX37"/>
<dbReference type="PANTHER" id="PTHR45128:SF1">
    <property type="entry name" value="S-ADENOSYLMETHIONINE-DEPENDENT METHYLTRANSFERASE RV2258C"/>
    <property type="match status" value="1"/>
</dbReference>
<dbReference type="Proteomes" id="UP000009374">
    <property type="component" value="Unassembled WGS sequence"/>
</dbReference>
<dbReference type="PANTHER" id="PTHR45128">
    <property type="entry name" value="METHYLTRANSFERASE TYPE 11"/>
    <property type="match status" value="1"/>
</dbReference>
<gene>
    <name evidence="2" type="ORF">UBAL3_92050119</name>
</gene>
<dbReference type="Gene3D" id="3.40.50.150">
    <property type="entry name" value="Vaccinia Virus protein VP39"/>
    <property type="match status" value="1"/>
</dbReference>
<dbReference type="EMBL" id="GG693873">
    <property type="protein sequence ID" value="EES52747.1"/>
    <property type="molecule type" value="Genomic_DNA"/>
</dbReference>
<reference evidence="2 3" key="1">
    <citation type="journal article" date="2009" name="Appl. Environ. Microbiol.">
        <title>Community genomic and proteomic analyses of chemoautotrophic iron-oxidizing "Leptospirillum rubarum" (Group II) and "Leptospirillum ferrodiazotrophum" (Group III) bacteria in acid mine drainage biofilms.</title>
        <authorList>
            <person name="Goltsman D.S."/>
            <person name="Denef V.J."/>
            <person name="Singer S.W."/>
            <person name="VerBerkmoes N.C."/>
            <person name="Lefsrud M."/>
            <person name="Mueller R.S."/>
            <person name="Dick G.J."/>
            <person name="Sun C.L."/>
            <person name="Wheeler K.E."/>
            <person name="Zemla A."/>
            <person name="Baker B.J."/>
            <person name="Hauser L."/>
            <person name="Land M."/>
            <person name="Shah M.B."/>
            <person name="Thelen M.P."/>
            <person name="Hettich R.L."/>
            <person name="Banfield J.F."/>
        </authorList>
    </citation>
    <scope>NUCLEOTIDE SEQUENCE [LARGE SCALE GENOMIC DNA]</scope>
</reference>
<evidence type="ECO:0000259" key="1">
    <source>
        <dbReference type="Pfam" id="PF13847"/>
    </source>
</evidence>
<evidence type="ECO:0000313" key="3">
    <source>
        <dbReference type="Proteomes" id="UP000009374"/>
    </source>
</evidence>
<accession>C6HX37</accession>
<dbReference type="SUPFAM" id="SSF53335">
    <property type="entry name" value="S-adenosyl-L-methionine-dependent methyltransferases"/>
    <property type="match status" value="1"/>
</dbReference>
<dbReference type="CDD" id="cd02440">
    <property type="entry name" value="AdoMet_MTases"/>
    <property type="match status" value="1"/>
</dbReference>
<proteinExistence type="predicted"/>
<sequence length="347" mass="38850">MAELPPSPSSIQEIARQLRMQSQGVMSLNVAFIGIVSNLFEALHLLGEGTIDALSKETAMDSLYVRRWAEAAYAFGYLDLAGDYYKLTLSGDLMRPSHPETQFNIPIGALLSSHMADRAAELMLTGERPGEKVLTERKNILPWFGAMLEASFSGIFEKEICPSLKIFSDIDQRGGTVVDLGCGNGWYLRSLTRRCQNIQGIGLDGFEENVRRAQNLAHKEGLDRRLSFHVGDIKTFSQEGGADIIAMNRALHHVWDEKETVFRILKEHLNPDGAVVIWEPAWPQKIQDLREPRRRPLAVQNLGEHVQGNHLLRPEEIVEAFRTVGMKSEINLFAEGAEAVIVGYRSQ</sequence>
<protein>
    <submittedName>
        <fullName evidence="2">Putative methyltransferase</fullName>
    </submittedName>
</protein>
<organism evidence="2 3">
    <name type="scientific">Leptospirillum ferrodiazotrophum</name>
    <dbReference type="NCBI Taxonomy" id="412449"/>
    <lineage>
        <taxon>Bacteria</taxon>
        <taxon>Pseudomonadati</taxon>
        <taxon>Nitrospirota</taxon>
        <taxon>Nitrospiria</taxon>
        <taxon>Nitrospirales</taxon>
        <taxon>Nitrospiraceae</taxon>
        <taxon>Leptospirillum</taxon>
    </lineage>
</organism>
<keyword evidence="3" id="KW-1185">Reference proteome</keyword>
<dbReference type="InterPro" id="IPR025714">
    <property type="entry name" value="Methyltranfer_dom"/>
</dbReference>
<dbReference type="GO" id="GO:0008168">
    <property type="term" value="F:methyltransferase activity"/>
    <property type="evidence" value="ECO:0007669"/>
    <property type="project" value="UniProtKB-KW"/>
</dbReference>
<dbReference type="InterPro" id="IPR053173">
    <property type="entry name" value="SAM-binding_MTase"/>
</dbReference>
<keyword evidence="2" id="KW-0489">Methyltransferase</keyword>
<name>C6HX37_9BACT</name>
<evidence type="ECO:0000313" key="2">
    <source>
        <dbReference type="EMBL" id="EES52747.1"/>
    </source>
</evidence>
<dbReference type="GO" id="GO:0032259">
    <property type="term" value="P:methylation"/>
    <property type="evidence" value="ECO:0007669"/>
    <property type="project" value="UniProtKB-KW"/>
</dbReference>
<dbReference type="Pfam" id="PF13847">
    <property type="entry name" value="Methyltransf_31"/>
    <property type="match status" value="1"/>
</dbReference>
<dbReference type="InterPro" id="IPR029063">
    <property type="entry name" value="SAM-dependent_MTases_sf"/>
</dbReference>
<feature type="domain" description="Methyltransferase" evidence="1">
    <location>
        <begin position="173"/>
        <end position="289"/>
    </location>
</feature>
<keyword evidence="2" id="KW-0808">Transferase</keyword>